<dbReference type="EMBL" id="CP001328">
    <property type="protein sequence ID" value="ACO65210.1"/>
    <property type="molecule type" value="Genomic_DNA"/>
</dbReference>
<organism evidence="4 5">
    <name type="scientific">Micromonas commoda (strain RCC299 / NOUM17 / CCMP2709)</name>
    <name type="common">Picoplanktonic green alga</name>
    <dbReference type="NCBI Taxonomy" id="296587"/>
    <lineage>
        <taxon>Eukaryota</taxon>
        <taxon>Viridiplantae</taxon>
        <taxon>Chlorophyta</taxon>
        <taxon>Mamiellophyceae</taxon>
        <taxon>Mamiellales</taxon>
        <taxon>Mamiellaceae</taxon>
        <taxon>Micromonas</taxon>
    </lineage>
</organism>
<dbReference type="KEGG" id="mis:MICPUN_76856"/>
<dbReference type="SUPFAM" id="SSF54928">
    <property type="entry name" value="RNA-binding domain, RBD"/>
    <property type="match status" value="1"/>
</dbReference>
<dbReference type="FunCoup" id="C1EAI5">
    <property type="interactions" value="1813"/>
</dbReference>
<accession>C1EAI5</accession>
<dbReference type="GO" id="GO:0000398">
    <property type="term" value="P:mRNA splicing, via spliceosome"/>
    <property type="evidence" value="ECO:0007669"/>
    <property type="project" value="InterPro"/>
</dbReference>
<dbReference type="Gene3D" id="3.30.70.330">
    <property type="match status" value="1"/>
</dbReference>
<feature type="domain" description="RRM" evidence="3">
    <location>
        <begin position="10"/>
        <end position="88"/>
    </location>
</feature>
<dbReference type="SMART" id="SM00360">
    <property type="entry name" value="RRM"/>
    <property type="match status" value="1"/>
</dbReference>
<gene>
    <name evidence="4" type="ORF">MICPUN_76856</name>
</gene>
<dbReference type="PANTHER" id="PTHR45880:SF1">
    <property type="entry name" value="RNA-BINDING MOTIF PROTEIN, X-LINKED 2"/>
    <property type="match status" value="1"/>
</dbReference>
<dbReference type="Proteomes" id="UP000002009">
    <property type="component" value="Chromosome 7"/>
</dbReference>
<dbReference type="RefSeq" id="XP_002503952.1">
    <property type="nucleotide sequence ID" value="XM_002503906.1"/>
</dbReference>
<evidence type="ECO:0000256" key="2">
    <source>
        <dbReference type="PROSITE-ProRule" id="PRU00176"/>
    </source>
</evidence>
<dbReference type="InterPro" id="IPR000504">
    <property type="entry name" value="RRM_dom"/>
</dbReference>
<dbReference type="InterPro" id="IPR012677">
    <property type="entry name" value="Nucleotide-bd_a/b_plait_sf"/>
</dbReference>
<dbReference type="InterPro" id="IPR035979">
    <property type="entry name" value="RBD_domain_sf"/>
</dbReference>
<dbReference type="GeneID" id="8244899"/>
<evidence type="ECO:0000259" key="3">
    <source>
        <dbReference type="PROSITE" id="PS50102"/>
    </source>
</evidence>
<dbReference type="PROSITE" id="PS50102">
    <property type="entry name" value="RRM"/>
    <property type="match status" value="1"/>
</dbReference>
<dbReference type="OrthoDB" id="2573941at2759"/>
<dbReference type="PANTHER" id="PTHR45880">
    <property type="entry name" value="RNA-BINDING MOTIF PROTEIN, X-LINKED 2"/>
    <property type="match status" value="1"/>
</dbReference>
<reference evidence="4 5" key="1">
    <citation type="journal article" date="2009" name="Science">
        <title>Green evolution and dynamic adaptations revealed by genomes of the marine picoeukaryotes Micromonas.</title>
        <authorList>
            <person name="Worden A.Z."/>
            <person name="Lee J.H."/>
            <person name="Mock T."/>
            <person name="Rouze P."/>
            <person name="Simmons M.P."/>
            <person name="Aerts A.L."/>
            <person name="Allen A.E."/>
            <person name="Cuvelier M.L."/>
            <person name="Derelle E."/>
            <person name="Everett M.V."/>
            <person name="Foulon E."/>
            <person name="Grimwood J."/>
            <person name="Gundlach H."/>
            <person name="Henrissat B."/>
            <person name="Napoli C."/>
            <person name="McDonald S.M."/>
            <person name="Parker M.S."/>
            <person name="Rombauts S."/>
            <person name="Salamov A."/>
            <person name="Von Dassow P."/>
            <person name="Badger J.H."/>
            <person name="Coutinho P.M."/>
            <person name="Demir E."/>
            <person name="Dubchak I."/>
            <person name="Gentemann C."/>
            <person name="Eikrem W."/>
            <person name="Gready J.E."/>
            <person name="John U."/>
            <person name="Lanier W."/>
            <person name="Lindquist E.A."/>
            <person name="Lucas S."/>
            <person name="Mayer K.F."/>
            <person name="Moreau H."/>
            <person name="Not F."/>
            <person name="Otillar R."/>
            <person name="Panaud O."/>
            <person name="Pangilinan J."/>
            <person name="Paulsen I."/>
            <person name="Piegu B."/>
            <person name="Poliakov A."/>
            <person name="Robbens S."/>
            <person name="Schmutz J."/>
            <person name="Toulza E."/>
            <person name="Wyss T."/>
            <person name="Zelensky A."/>
            <person name="Zhou K."/>
            <person name="Armbrust E.V."/>
            <person name="Bhattacharya D."/>
            <person name="Goodenough U.W."/>
            <person name="Van de Peer Y."/>
            <person name="Grigoriev I.V."/>
        </authorList>
    </citation>
    <scope>NUCLEOTIDE SEQUENCE [LARGE SCALE GENOMIC DNA]</scope>
    <source>
        <strain evidence="5">RCC299 / NOUM17</strain>
    </source>
</reference>
<evidence type="ECO:0000256" key="1">
    <source>
        <dbReference type="ARBA" id="ARBA00022884"/>
    </source>
</evidence>
<dbReference type="eggNOG" id="KOG0126">
    <property type="taxonomic scope" value="Eukaryota"/>
</dbReference>
<evidence type="ECO:0000313" key="5">
    <source>
        <dbReference type="Proteomes" id="UP000002009"/>
    </source>
</evidence>
<dbReference type="STRING" id="296587.C1EAI5"/>
<keyword evidence="5" id="KW-1185">Reference proteome</keyword>
<dbReference type="GO" id="GO:0005686">
    <property type="term" value="C:U2 snRNP"/>
    <property type="evidence" value="ECO:0007669"/>
    <property type="project" value="TreeGrafter"/>
</dbReference>
<dbReference type="CDD" id="cd12411">
    <property type="entry name" value="RRM_ist3_like"/>
    <property type="match status" value="1"/>
</dbReference>
<feature type="non-terminal residue" evidence="4">
    <location>
        <position position="90"/>
    </location>
</feature>
<keyword evidence="1 2" id="KW-0694">RNA-binding</keyword>
<name>C1EAI5_MICCC</name>
<evidence type="ECO:0000313" key="4">
    <source>
        <dbReference type="EMBL" id="ACO65210.1"/>
    </source>
</evidence>
<dbReference type="GO" id="GO:0071013">
    <property type="term" value="C:catalytic step 2 spliceosome"/>
    <property type="evidence" value="ECO:0007669"/>
    <property type="project" value="TreeGrafter"/>
</dbReference>
<dbReference type="InterPro" id="IPR051847">
    <property type="entry name" value="RNA_proc/Spliceosome_comp"/>
</dbReference>
<dbReference type="InParanoid" id="C1EAI5"/>
<dbReference type="Pfam" id="PF00076">
    <property type="entry name" value="RRM_1"/>
    <property type="match status" value="1"/>
</dbReference>
<proteinExistence type="predicted"/>
<feature type="non-terminal residue" evidence="4">
    <location>
        <position position="1"/>
    </location>
</feature>
<dbReference type="GO" id="GO:0071011">
    <property type="term" value="C:precatalytic spliceosome"/>
    <property type="evidence" value="ECO:0007669"/>
    <property type="project" value="TreeGrafter"/>
</dbReference>
<dbReference type="OMA" id="CAPKPQI"/>
<dbReference type="GO" id="GO:0003723">
    <property type="term" value="F:RNA binding"/>
    <property type="evidence" value="ECO:0007669"/>
    <property type="project" value="UniProtKB-UniRule"/>
</dbReference>
<protein>
    <recommendedName>
        <fullName evidence="3">RRM domain-containing protein</fullName>
    </recommendedName>
</protein>
<sequence length="90" mass="10092">SWHAKFKDSAYIFAGGLSFDLTEGDILAVFSQYGEIVDVNLVRNEETGKSRGFAFICYEDQRSTVLAVDNLNGAKVLGRTIKVEHVEDYR</sequence>
<dbReference type="AlphaFoldDB" id="C1EAI5"/>
<dbReference type="InterPro" id="IPR045844">
    <property type="entry name" value="RRM_Ist3-like"/>
</dbReference>